<comment type="caution">
    <text evidence="1">The sequence shown here is derived from an EMBL/GenBank/DDBJ whole genome shotgun (WGS) entry which is preliminary data.</text>
</comment>
<dbReference type="Proteomes" id="UP000607653">
    <property type="component" value="Unassembled WGS sequence"/>
</dbReference>
<keyword evidence="2" id="KW-1185">Reference proteome</keyword>
<gene>
    <name evidence="1" type="ORF">HUJ06_024539</name>
</gene>
<sequence length="70" mass="7977">MSGGARICKFETAFKSMQKNAFTESGKANQIRRFSATMVQAAKRRNGDEKRRREAEKAENVMHLICWGPN</sequence>
<dbReference type="InterPro" id="IPR022251">
    <property type="entry name" value="DUF3774_wound-induced"/>
</dbReference>
<dbReference type="Pfam" id="PF12609">
    <property type="entry name" value="DUF3774"/>
    <property type="match status" value="1"/>
</dbReference>
<reference evidence="1 2" key="1">
    <citation type="journal article" date="2020" name="Mol. Biol. Evol.">
        <title>Distinct Expression and Methylation Patterns for Genes with Different Fates following a Single Whole-Genome Duplication in Flowering Plants.</title>
        <authorList>
            <person name="Shi T."/>
            <person name="Rahmani R.S."/>
            <person name="Gugger P.F."/>
            <person name="Wang M."/>
            <person name="Li H."/>
            <person name="Zhang Y."/>
            <person name="Li Z."/>
            <person name="Wang Q."/>
            <person name="Van de Peer Y."/>
            <person name="Marchal K."/>
            <person name="Chen J."/>
        </authorList>
    </citation>
    <scope>NUCLEOTIDE SEQUENCE [LARGE SCALE GENOMIC DNA]</scope>
    <source>
        <tissue evidence="1">Leaf</tissue>
    </source>
</reference>
<accession>A0A822XVR3</accession>
<dbReference type="EMBL" id="DUZY01000001">
    <property type="protein sequence ID" value="DAD23076.1"/>
    <property type="molecule type" value="Genomic_DNA"/>
</dbReference>
<proteinExistence type="predicted"/>
<evidence type="ECO:0000313" key="1">
    <source>
        <dbReference type="EMBL" id="DAD23076.1"/>
    </source>
</evidence>
<name>A0A822XVR3_NELNU</name>
<protein>
    <submittedName>
        <fullName evidence="1">Uncharacterized protein</fullName>
    </submittedName>
</protein>
<organism evidence="1 2">
    <name type="scientific">Nelumbo nucifera</name>
    <name type="common">Sacred lotus</name>
    <dbReference type="NCBI Taxonomy" id="4432"/>
    <lineage>
        <taxon>Eukaryota</taxon>
        <taxon>Viridiplantae</taxon>
        <taxon>Streptophyta</taxon>
        <taxon>Embryophyta</taxon>
        <taxon>Tracheophyta</taxon>
        <taxon>Spermatophyta</taxon>
        <taxon>Magnoliopsida</taxon>
        <taxon>Proteales</taxon>
        <taxon>Nelumbonaceae</taxon>
        <taxon>Nelumbo</taxon>
    </lineage>
</organism>
<dbReference type="AlphaFoldDB" id="A0A822XVR3"/>
<evidence type="ECO:0000313" key="2">
    <source>
        <dbReference type="Proteomes" id="UP000607653"/>
    </source>
</evidence>